<evidence type="ECO:0000256" key="1">
    <source>
        <dbReference type="SAM" id="MobiDB-lite"/>
    </source>
</evidence>
<dbReference type="VEuPathDB" id="TriTrypDB:TM35_000093190"/>
<feature type="compositionally biased region" description="Low complexity" evidence="1">
    <location>
        <begin position="175"/>
        <end position="192"/>
    </location>
</feature>
<name>A0A1X0P166_9TRYP</name>
<evidence type="ECO:0000313" key="3">
    <source>
        <dbReference type="Proteomes" id="UP000192257"/>
    </source>
</evidence>
<reference evidence="2 3" key="1">
    <citation type="submission" date="2017-03" db="EMBL/GenBank/DDBJ databases">
        <title>An alternative strategy for trypanosome survival in the mammalian bloodstream revealed through genome and transcriptome analysis of the ubiquitous bovine parasite Trypanosoma (Megatrypanum) theileri.</title>
        <authorList>
            <person name="Kelly S."/>
            <person name="Ivens A."/>
            <person name="Mott A."/>
            <person name="O'Neill E."/>
            <person name="Emms D."/>
            <person name="Macleod O."/>
            <person name="Voorheis P."/>
            <person name="Matthews J."/>
            <person name="Matthews K."/>
            <person name="Carrington M."/>
        </authorList>
    </citation>
    <scope>NUCLEOTIDE SEQUENCE [LARGE SCALE GENOMIC DNA]</scope>
    <source>
        <strain evidence="2">Edinburgh</strain>
    </source>
</reference>
<sequence>MCLGVKTASQLFTLPLKQALPVSTHNSLHIRYLSSLQAHHQRHIRRLASLVKRGGTEEGGCNNTLVACSVVAQQRNTNTGASPTDDADVMFCATGVNHALHRRFNAGRTLRGILKGCAEQNALGVAAASGHCYSAITDVYLYATTLQQTSSHCRNIDSTKDSNITENPRDDRDTAAPATTTSPPPSSSSSSSLLLSSVKGAVFPCPECWRSLMSVAAMRHDDGETEPLNLFVHVSGEGAAAATAAVRGVSVARESLSLSPLSPIDVTIVLAG</sequence>
<dbReference type="OrthoDB" id="262539at2759"/>
<dbReference type="EMBL" id="NBCO01000009">
    <property type="protein sequence ID" value="ORC90269.1"/>
    <property type="molecule type" value="Genomic_DNA"/>
</dbReference>
<feature type="region of interest" description="Disordered" evidence="1">
    <location>
        <begin position="154"/>
        <end position="192"/>
    </location>
</feature>
<evidence type="ECO:0000313" key="2">
    <source>
        <dbReference type="EMBL" id="ORC90269.1"/>
    </source>
</evidence>
<comment type="caution">
    <text evidence="2">The sequence shown here is derived from an EMBL/GenBank/DDBJ whole genome shotgun (WGS) entry which is preliminary data.</text>
</comment>
<dbReference type="GeneID" id="39984338"/>
<accession>A0A1X0P166</accession>
<gene>
    <name evidence="2" type="ORF">TM35_000093190</name>
</gene>
<organism evidence="2 3">
    <name type="scientific">Trypanosoma theileri</name>
    <dbReference type="NCBI Taxonomy" id="67003"/>
    <lineage>
        <taxon>Eukaryota</taxon>
        <taxon>Discoba</taxon>
        <taxon>Euglenozoa</taxon>
        <taxon>Kinetoplastea</taxon>
        <taxon>Metakinetoplastina</taxon>
        <taxon>Trypanosomatida</taxon>
        <taxon>Trypanosomatidae</taxon>
        <taxon>Trypanosoma</taxon>
    </lineage>
</organism>
<dbReference type="AlphaFoldDB" id="A0A1X0P166"/>
<dbReference type="RefSeq" id="XP_028884335.1">
    <property type="nucleotide sequence ID" value="XM_029024558.1"/>
</dbReference>
<dbReference type="Proteomes" id="UP000192257">
    <property type="component" value="Unassembled WGS sequence"/>
</dbReference>
<proteinExistence type="predicted"/>
<keyword evidence="3" id="KW-1185">Reference proteome</keyword>
<protein>
    <submittedName>
        <fullName evidence="2">Uncharacterized protein</fullName>
    </submittedName>
</protein>